<dbReference type="InterPro" id="IPR052894">
    <property type="entry name" value="AsmA-related"/>
</dbReference>
<dbReference type="PANTHER" id="PTHR30441:SF4">
    <property type="entry name" value="PROTEIN ASMA"/>
    <property type="match status" value="1"/>
</dbReference>
<dbReference type="PANTHER" id="PTHR30441">
    <property type="entry name" value="DUF748 DOMAIN-CONTAINING PROTEIN"/>
    <property type="match status" value="1"/>
</dbReference>
<dbReference type="AlphaFoldDB" id="A0A9E7ZSP8"/>
<evidence type="ECO:0000313" key="3">
    <source>
        <dbReference type="EMBL" id="UZF89629.1"/>
    </source>
</evidence>
<feature type="compositionally biased region" description="Basic and acidic residues" evidence="1">
    <location>
        <begin position="1086"/>
        <end position="1138"/>
    </location>
</feature>
<protein>
    <submittedName>
        <fullName evidence="3">AsmA family protein</fullName>
    </submittedName>
</protein>
<dbReference type="GO" id="GO:0090313">
    <property type="term" value="P:regulation of protein targeting to membrane"/>
    <property type="evidence" value="ECO:0007669"/>
    <property type="project" value="TreeGrafter"/>
</dbReference>
<evidence type="ECO:0000256" key="1">
    <source>
        <dbReference type="SAM" id="MobiDB-lite"/>
    </source>
</evidence>
<gene>
    <name evidence="3" type="ORF">NWE54_12955</name>
</gene>
<name>A0A9E7ZSP8_9HYPH</name>
<dbReference type="EMBL" id="CP102774">
    <property type="protein sequence ID" value="UZF89629.1"/>
    <property type="molecule type" value="Genomic_DNA"/>
</dbReference>
<reference evidence="3" key="1">
    <citation type="submission" date="2022-08" db="EMBL/GenBank/DDBJ databases">
        <title>Complete Genome Sequences of 2 Bosea sp. soil isolates.</title>
        <authorList>
            <person name="Alvarez Arevalo M."/>
            <person name="Sterndorff E.B."/>
            <person name="Faurdal D."/>
            <person name="Joergensen T.S."/>
            <person name="Weber T."/>
        </authorList>
    </citation>
    <scope>NUCLEOTIDE SEQUENCE</scope>
    <source>
        <strain evidence="3">NBC_00436</strain>
    </source>
</reference>
<dbReference type="InterPro" id="IPR007844">
    <property type="entry name" value="AsmA"/>
</dbReference>
<sequence>MRESLTVLAGLLVLALLAALIGPGFVDWRSYRPQIETRLSEALGVETQIGGGIGLRLLPSPRIALEDVRIGPGDGSASSVRAEHATVELALAALARGEFRFSEARLDGAAISLSLDEAGVIRLPARSGAGIPAEARLDRLTISRSAVIWREAGKPAVTLSPIAAEMSAVSLAGPWRFEGEVAGASLRVTTGEVEADGRLRTKAYLTGEDLQLGFDGSLVFPKGTEGFGAELDGAFNLSPGGAVSLTGRVKGGSRQLDLSGLNLDLAGGAARLEGEGQYLPGTGKGSLALRARRLDADALMTALAERQGFERALQGLPGAFDVSLDLDQLIWRGEDFSALALRGHLHDGGLSDASASVRVAGALLGASGSLNAEGASGRLNLKAEDARRVGLVLSRAGLDPALADFIARLGRIDADIVGAWTGNGGRFQRLLVAGSSGLRLDASGEIAPNRIAAKAAVNGLSLDTLPPGNSLSDLLRQRDVALELALTNVRFRNAPPGSANLDLKREGDVWRLSRLSVDGFGGVAVTGGGTLLAEGGEISGRVRAPRFETLTALAGPLLPETATQALQRVGEGLARLDTGFRLTRAASGETSLSAEGTAAAGKLKLDGRLGRAGNWSRAALGFELNDRRQVFAALGLPLPQQGGAGRFNLELDGGKATGSLAGQGLSIVVEDGGQGPRLTLQADGPGQFLAEGPARLLPDGVIDASARLGIADEVIRLDDVTAHLGGMAVSGSLLLPREGRSSGRIAVPAVDLRPLMSAALGQAAATPNTLWSTGRFGRVAGFPDFDIAVEAGTLLAFDGGTTRNASFALRSDQDGLRIDDIRGSYGGGQIAGRLGLRRDGGLAQLNGRLSLMAIDLGELTKGAVGGKGSGQVEFGGSGETPARLVAGLSGAGSLMLTGARLARFDPKAYERIIAGTGEDASESDASRLQDRLSEALDKDAWVLGDVTLPFTLAGGLIRLQPFAFERNGLRAEASGILDLRALTADLRLGLKPLGALPKGWPGDAPQIGIAWRGLLSNLRRESDVSALSNTVAARALAREIERVEAFEADARERAMYSRRLRAEREMRENERKLGEFLKAQEEARIAEEKRQEEARRVEEQRRQAEEKRAEDLRRAEQAKAELEARRRAEAEERARAAAERAAAQSPAPPAQPQSQPGPLVLPGAPLSSSPEGAVQPPTGGVAPLPPPMQIQPVPLPRSAPLR</sequence>
<organism evidence="3">
    <name type="scientific">Bosea sp. NBC_00436</name>
    <dbReference type="NCBI Taxonomy" id="2969620"/>
    <lineage>
        <taxon>Bacteria</taxon>
        <taxon>Pseudomonadati</taxon>
        <taxon>Pseudomonadota</taxon>
        <taxon>Alphaproteobacteria</taxon>
        <taxon>Hyphomicrobiales</taxon>
        <taxon>Boseaceae</taxon>
        <taxon>Bosea</taxon>
    </lineage>
</organism>
<proteinExistence type="predicted"/>
<feature type="compositionally biased region" description="Pro residues" evidence="1">
    <location>
        <begin position="1183"/>
        <end position="1202"/>
    </location>
</feature>
<feature type="domain" description="AsmA" evidence="2">
    <location>
        <begin position="5"/>
        <end position="123"/>
    </location>
</feature>
<feature type="region of interest" description="Disordered" evidence="1">
    <location>
        <begin position="1086"/>
        <end position="1202"/>
    </location>
</feature>
<dbReference type="GO" id="GO:0005886">
    <property type="term" value="C:plasma membrane"/>
    <property type="evidence" value="ECO:0007669"/>
    <property type="project" value="TreeGrafter"/>
</dbReference>
<accession>A0A9E7ZSP8</accession>
<dbReference type="Pfam" id="PF05170">
    <property type="entry name" value="AsmA"/>
    <property type="match status" value="1"/>
</dbReference>
<evidence type="ECO:0000259" key="2">
    <source>
        <dbReference type="Pfam" id="PF05170"/>
    </source>
</evidence>